<keyword evidence="4 9" id="KW-0812">Transmembrane</keyword>
<evidence type="ECO:0000313" key="12">
    <source>
        <dbReference type="Proteomes" id="UP000887568"/>
    </source>
</evidence>
<dbReference type="InterPro" id="IPR005828">
    <property type="entry name" value="MFS_sugar_transport-like"/>
</dbReference>
<dbReference type="GO" id="GO:0016020">
    <property type="term" value="C:membrane"/>
    <property type="evidence" value="ECO:0007669"/>
    <property type="project" value="UniProtKB-SubCell"/>
</dbReference>
<dbReference type="InterPro" id="IPR020846">
    <property type="entry name" value="MFS_dom"/>
</dbReference>
<feature type="transmembrane region" description="Helical" evidence="9">
    <location>
        <begin position="246"/>
        <end position="268"/>
    </location>
</feature>
<keyword evidence="5 9" id="KW-1133">Transmembrane helix</keyword>
<dbReference type="Pfam" id="PF00083">
    <property type="entry name" value="Sugar_tr"/>
    <property type="match status" value="1"/>
</dbReference>
<feature type="compositionally biased region" description="Low complexity" evidence="8">
    <location>
        <begin position="25"/>
        <end position="34"/>
    </location>
</feature>
<dbReference type="GO" id="GO:0022857">
    <property type="term" value="F:transmembrane transporter activity"/>
    <property type="evidence" value="ECO:0007669"/>
    <property type="project" value="InterPro"/>
</dbReference>
<dbReference type="EnsemblMetazoa" id="XM_038203110.1">
    <property type="protein sequence ID" value="XP_038059038.1"/>
    <property type="gene ID" value="LOC119730292"/>
</dbReference>
<evidence type="ECO:0000259" key="10">
    <source>
        <dbReference type="PROSITE" id="PS50850"/>
    </source>
</evidence>
<dbReference type="InterPro" id="IPR036259">
    <property type="entry name" value="MFS_trans_sf"/>
</dbReference>
<keyword evidence="6 9" id="KW-0472">Membrane</keyword>
<dbReference type="PANTHER" id="PTHR23511">
    <property type="entry name" value="SYNAPTIC VESICLE GLYCOPROTEIN 2"/>
    <property type="match status" value="1"/>
</dbReference>
<keyword evidence="7" id="KW-0175">Coiled coil</keyword>
<accession>A0A914A5F9</accession>
<feature type="transmembrane region" description="Helical" evidence="9">
    <location>
        <begin position="280"/>
        <end position="302"/>
    </location>
</feature>
<dbReference type="Proteomes" id="UP000887568">
    <property type="component" value="Unplaced"/>
</dbReference>
<feature type="transmembrane region" description="Helical" evidence="9">
    <location>
        <begin position="562"/>
        <end position="583"/>
    </location>
</feature>
<evidence type="ECO:0000256" key="8">
    <source>
        <dbReference type="SAM" id="MobiDB-lite"/>
    </source>
</evidence>
<protein>
    <recommendedName>
        <fullName evidence="10">Major facilitator superfamily (MFS) profile domain-containing protein</fullName>
    </recommendedName>
</protein>
<dbReference type="OMA" id="WDVVIYS"/>
<evidence type="ECO:0000256" key="5">
    <source>
        <dbReference type="ARBA" id="ARBA00022989"/>
    </source>
</evidence>
<dbReference type="RefSeq" id="XP_038059038.1">
    <property type="nucleotide sequence ID" value="XM_038203110.1"/>
</dbReference>
<feature type="transmembrane region" description="Helical" evidence="9">
    <location>
        <begin position="194"/>
        <end position="211"/>
    </location>
</feature>
<sequence>MAESDIGLPTGLPDVKHRPTDNVPSSSSDASGSSYHEISLSTHDPNPAHWNSEVVIVDRSRMTSAHEQLYELRQREEEEEEEEEELDSIEATQRLLPLPQSHGLPKVKRTASLTALRDGQQGTLGELDSDESQPKEEEYTLEDAIEQIGFGRFQMKISVLTGLCWMADAFEIMLLSILAPALLCRWHLSRWEEAFITTVVFVGYLISSPLWGKFCDKYGRRKGLIFCSSVILYFGLLSAATPNFTWLLIMRGLVGFGIGGASQSVTLYSEFLPGKIRGFCIVFLEVFWVLGVVFEVLLGLIVMPTLGWRYLLLFSAFPLLLFVISCKFFPESAYYYLACGDREKATEILKQVADGNGKPMPAGRLKMDETTTQRGRFADLFATRQTAITTGLLIFIWFVNAFAYYGVVLLSTELFSKNYNCDATSDAVETTETCFDDCQTLQTSDYASLLITTFAEFPGIVITLIVIEFLGRKKTMAIQFLLCSVFIFLLNICASRTGLTIILFVARALISGGFQALYVYTPEVYPTHVRAIGLGSCSSAARIGAITTPFVAQVLLAGSPALAFSIYGVTAVLCAIACMLLPIETKGRQLLTSVQQLKEDLHRQK</sequence>
<dbReference type="GeneID" id="119730292"/>
<comment type="similarity">
    <text evidence="2">Belongs to the major facilitator superfamily.</text>
</comment>
<feature type="domain" description="Major facilitator superfamily (MFS) profile" evidence="10">
    <location>
        <begin position="157"/>
        <end position="586"/>
    </location>
</feature>
<organism evidence="11 12">
    <name type="scientific">Patiria miniata</name>
    <name type="common">Bat star</name>
    <name type="synonym">Asterina miniata</name>
    <dbReference type="NCBI Taxonomy" id="46514"/>
    <lineage>
        <taxon>Eukaryota</taxon>
        <taxon>Metazoa</taxon>
        <taxon>Echinodermata</taxon>
        <taxon>Eleutherozoa</taxon>
        <taxon>Asterozoa</taxon>
        <taxon>Asteroidea</taxon>
        <taxon>Valvatacea</taxon>
        <taxon>Valvatida</taxon>
        <taxon>Asterinidae</taxon>
        <taxon>Patiria</taxon>
    </lineage>
</organism>
<feature type="coiled-coil region" evidence="7">
    <location>
        <begin position="62"/>
        <end position="95"/>
    </location>
</feature>
<keyword evidence="12" id="KW-1185">Reference proteome</keyword>
<evidence type="ECO:0000256" key="7">
    <source>
        <dbReference type="SAM" id="Coils"/>
    </source>
</evidence>
<feature type="transmembrane region" description="Helical" evidence="9">
    <location>
        <begin position="446"/>
        <end position="470"/>
    </location>
</feature>
<dbReference type="SUPFAM" id="SSF103473">
    <property type="entry name" value="MFS general substrate transporter"/>
    <property type="match status" value="1"/>
</dbReference>
<proteinExistence type="inferred from homology"/>
<evidence type="ECO:0000256" key="9">
    <source>
        <dbReference type="SAM" id="Phobius"/>
    </source>
</evidence>
<dbReference type="AlphaFoldDB" id="A0A914A5F9"/>
<dbReference type="PROSITE" id="PS50850">
    <property type="entry name" value="MFS"/>
    <property type="match status" value="1"/>
</dbReference>
<feature type="transmembrane region" description="Helical" evidence="9">
    <location>
        <begin position="157"/>
        <end position="182"/>
    </location>
</feature>
<evidence type="ECO:0000256" key="2">
    <source>
        <dbReference type="ARBA" id="ARBA00008335"/>
    </source>
</evidence>
<reference evidence="11" key="1">
    <citation type="submission" date="2022-11" db="UniProtKB">
        <authorList>
            <consortium name="EnsemblMetazoa"/>
        </authorList>
    </citation>
    <scope>IDENTIFICATION</scope>
</reference>
<feature type="transmembrane region" description="Helical" evidence="9">
    <location>
        <begin position="386"/>
        <end position="407"/>
    </location>
</feature>
<evidence type="ECO:0000313" key="11">
    <source>
        <dbReference type="EnsemblMetazoa" id="XP_038059038.1"/>
    </source>
</evidence>
<comment type="subcellular location">
    <subcellularLocation>
        <location evidence="1">Membrane</location>
        <topology evidence="1">Multi-pass membrane protein</topology>
    </subcellularLocation>
</comment>
<feature type="transmembrane region" description="Helical" evidence="9">
    <location>
        <begin position="223"/>
        <end position="240"/>
    </location>
</feature>
<name>A0A914A5F9_PATMI</name>
<feature type="transmembrane region" description="Helical" evidence="9">
    <location>
        <begin position="308"/>
        <end position="329"/>
    </location>
</feature>
<evidence type="ECO:0000256" key="3">
    <source>
        <dbReference type="ARBA" id="ARBA00022448"/>
    </source>
</evidence>
<dbReference type="Gene3D" id="1.20.1250.20">
    <property type="entry name" value="MFS general substrate transporter like domains"/>
    <property type="match status" value="1"/>
</dbReference>
<evidence type="ECO:0000256" key="1">
    <source>
        <dbReference type="ARBA" id="ARBA00004141"/>
    </source>
</evidence>
<evidence type="ECO:0000256" key="4">
    <source>
        <dbReference type="ARBA" id="ARBA00022692"/>
    </source>
</evidence>
<evidence type="ECO:0000256" key="6">
    <source>
        <dbReference type="ARBA" id="ARBA00023136"/>
    </source>
</evidence>
<dbReference type="OrthoDB" id="4139357at2759"/>
<dbReference type="PANTHER" id="PTHR23511:SF5">
    <property type="entry name" value="MAJOR FACILITATOR-TYPE TRANSPORTER HXNZ-RELATED"/>
    <property type="match status" value="1"/>
</dbReference>
<keyword evidence="3" id="KW-0813">Transport</keyword>
<feature type="region of interest" description="Disordered" evidence="8">
    <location>
        <begin position="1"/>
        <end position="49"/>
    </location>
</feature>